<dbReference type="EMBL" id="CP019434">
    <property type="protein sequence ID" value="APZ44243.1"/>
    <property type="molecule type" value="Genomic_DNA"/>
</dbReference>
<proteinExistence type="inferred from homology"/>
<evidence type="ECO:0000256" key="2">
    <source>
        <dbReference type="ARBA" id="ARBA00015915"/>
    </source>
</evidence>
<evidence type="ECO:0000256" key="6">
    <source>
        <dbReference type="SAM" id="SignalP"/>
    </source>
</evidence>
<keyword evidence="3" id="KW-0813">Transport</keyword>
<organism evidence="7 8">
    <name type="scientific">Acidihalobacter ferrooxydans</name>
    <dbReference type="NCBI Taxonomy" id="1765967"/>
    <lineage>
        <taxon>Bacteria</taxon>
        <taxon>Pseudomonadati</taxon>
        <taxon>Pseudomonadota</taxon>
        <taxon>Gammaproteobacteria</taxon>
        <taxon>Chromatiales</taxon>
        <taxon>Ectothiorhodospiraceae</taxon>
        <taxon>Acidihalobacter</taxon>
    </lineage>
</organism>
<comment type="similarity">
    <text evidence="1">Belongs to the bacterial solute-binding protein 9 family.</text>
</comment>
<dbReference type="AlphaFoldDB" id="A0A1P8UK80"/>
<name>A0A1P8UK80_9GAMM</name>
<reference evidence="7 8" key="1">
    <citation type="submission" date="2017-01" db="EMBL/GenBank/DDBJ databases">
        <title>Draft sequence of Acidihalobacter ferrooxidans strain DSM 14175 (strain V8).</title>
        <authorList>
            <person name="Khaleque H.N."/>
            <person name="Ramsay J.P."/>
            <person name="Murphy R.J.T."/>
            <person name="Kaksonen A.H."/>
            <person name="Boxall N.J."/>
            <person name="Watkin E.L.J."/>
        </authorList>
    </citation>
    <scope>NUCLEOTIDE SEQUENCE [LARGE SCALE GENOMIC DNA]</scope>
    <source>
        <strain evidence="7 8">V8</strain>
    </source>
</reference>
<keyword evidence="5" id="KW-0406">Ion transport</keyword>
<dbReference type="Gene3D" id="3.40.50.1980">
    <property type="entry name" value="Nitrogenase molybdenum iron protein domain"/>
    <property type="match status" value="2"/>
</dbReference>
<dbReference type="RefSeq" id="WP_076837865.1">
    <property type="nucleotide sequence ID" value="NZ_CP019434.1"/>
</dbReference>
<dbReference type="GO" id="GO:0006829">
    <property type="term" value="P:zinc ion transport"/>
    <property type="evidence" value="ECO:0007669"/>
    <property type="project" value="UniProtKB-KW"/>
</dbReference>
<evidence type="ECO:0000256" key="4">
    <source>
        <dbReference type="ARBA" id="ARBA00022729"/>
    </source>
</evidence>
<dbReference type="KEGG" id="afy:BW247_15045"/>
<keyword evidence="5" id="KW-0864">Zinc transport</keyword>
<feature type="chain" id="PRO_5012794911" description="High-affinity zinc uptake system protein ZnuA" evidence="6">
    <location>
        <begin position="20"/>
        <end position="281"/>
    </location>
</feature>
<dbReference type="STRING" id="1765967.BW247_15045"/>
<dbReference type="InterPro" id="IPR050492">
    <property type="entry name" value="Bact_metal-bind_prot9"/>
</dbReference>
<dbReference type="Pfam" id="PF01297">
    <property type="entry name" value="ZnuA"/>
    <property type="match status" value="1"/>
</dbReference>
<evidence type="ECO:0000256" key="1">
    <source>
        <dbReference type="ARBA" id="ARBA00011028"/>
    </source>
</evidence>
<dbReference type="OrthoDB" id="9793396at2"/>
<evidence type="ECO:0000256" key="5">
    <source>
        <dbReference type="ARBA" id="ARBA00022906"/>
    </source>
</evidence>
<keyword evidence="4 6" id="KW-0732">Signal</keyword>
<dbReference type="SUPFAM" id="SSF53807">
    <property type="entry name" value="Helical backbone' metal receptor"/>
    <property type="match status" value="1"/>
</dbReference>
<keyword evidence="8" id="KW-1185">Reference proteome</keyword>
<sequence>MRRLLFVFLLCLAPLSASAAPLDVAVSILPQKYFVQTIGGDQVRVQVMVRPGYDPAIYAPTPRQLAELSQDRLYFAIGAPFERAWLPRFIAANPHMRIVDTQRGIQRLLPTTGLPGANPNPHIWLSPPLVRVQAANILRALVAADPAHAAAFRRGYAKLIATIDSVDTRIAHELLNTNLGNRRFMVFHPALYYFARSYDLQEIPIQIEGKEPSPRELAALIQTAHRDHIKVVFVEPQFSQKAARTIAAQLGGRVVSINPLPEDWPAGMLAIAKALRTALAQ</sequence>
<protein>
    <recommendedName>
        <fullName evidence="2">High-affinity zinc uptake system protein ZnuA</fullName>
    </recommendedName>
</protein>
<gene>
    <name evidence="7" type="ORF">BW247_15045</name>
</gene>
<dbReference type="PANTHER" id="PTHR42953:SF3">
    <property type="entry name" value="HIGH-AFFINITY ZINC UPTAKE SYSTEM PROTEIN ZNUA"/>
    <property type="match status" value="1"/>
</dbReference>
<dbReference type="InterPro" id="IPR006127">
    <property type="entry name" value="ZnuA-like"/>
</dbReference>
<evidence type="ECO:0000256" key="3">
    <source>
        <dbReference type="ARBA" id="ARBA00022448"/>
    </source>
</evidence>
<keyword evidence="5" id="KW-0862">Zinc</keyword>
<accession>A0A1P8UK80</accession>
<feature type="signal peptide" evidence="6">
    <location>
        <begin position="1"/>
        <end position="19"/>
    </location>
</feature>
<dbReference type="PANTHER" id="PTHR42953">
    <property type="entry name" value="HIGH-AFFINITY ZINC UPTAKE SYSTEM PROTEIN ZNUA-RELATED"/>
    <property type="match status" value="1"/>
</dbReference>
<dbReference type="Proteomes" id="UP000243807">
    <property type="component" value="Chromosome"/>
</dbReference>
<evidence type="ECO:0000313" key="7">
    <source>
        <dbReference type="EMBL" id="APZ44243.1"/>
    </source>
</evidence>
<dbReference type="GO" id="GO:0046872">
    <property type="term" value="F:metal ion binding"/>
    <property type="evidence" value="ECO:0007669"/>
    <property type="project" value="InterPro"/>
</dbReference>
<evidence type="ECO:0000313" key="8">
    <source>
        <dbReference type="Proteomes" id="UP000243807"/>
    </source>
</evidence>